<evidence type="ECO:0000256" key="1">
    <source>
        <dbReference type="SAM" id="MobiDB-lite"/>
    </source>
</evidence>
<name>J7KXP1_NOCAA</name>
<feature type="region of interest" description="Disordered" evidence="1">
    <location>
        <begin position="27"/>
        <end position="47"/>
    </location>
</feature>
<dbReference type="KEGG" id="nal:B005_5141"/>
<evidence type="ECO:0000313" key="2">
    <source>
        <dbReference type="EMBL" id="AFR06133.1"/>
    </source>
</evidence>
<reference evidence="2 3" key="1">
    <citation type="journal article" date="2012" name="J. Bacteriol.">
        <title>Whole-Genome Sequence of Nocardiopsis alba Strain ATCC BAA-2165, Associated with Honeybees.</title>
        <authorList>
            <person name="Qiao J."/>
            <person name="Chen L."/>
            <person name="Li Y."/>
            <person name="Wang J."/>
            <person name="Zhang W."/>
            <person name="Chen S."/>
        </authorList>
    </citation>
    <scope>NUCLEOTIDE SEQUENCE [LARGE SCALE GENOMIC DNA]</scope>
    <source>
        <strain evidence="3">ATCC BAA-2165 / BE74</strain>
    </source>
</reference>
<evidence type="ECO:0000313" key="3">
    <source>
        <dbReference type="Proteomes" id="UP000003779"/>
    </source>
</evidence>
<reference evidence="3" key="2">
    <citation type="submission" date="2012-08" db="EMBL/GenBank/DDBJ databases">
        <title>Whole-genome sequence of Nocardiopsis alba strain ATCC BAA-2165 associated with honeybees.</title>
        <authorList>
            <person name="Qiao J."/>
            <person name="Chen L."/>
            <person name="Li Y."/>
            <person name="Wang J."/>
            <person name="Zhang W."/>
            <person name="Chen S."/>
        </authorList>
    </citation>
    <scope>NUCLEOTIDE SEQUENCE [LARGE SCALE GENOMIC DNA]</scope>
    <source>
        <strain evidence="3">ATCC BAA-2165 / BE74</strain>
    </source>
</reference>
<dbReference type="HOGENOM" id="CLU_3170806_0_0_11"/>
<dbReference type="EMBL" id="CP003788">
    <property type="protein sequence ID" value="AFR06133.1"/>
    <property type="molecule type" value="Genomic_DNA"/>
</dbReference>
<dbReference type="Proteomes" id="UP000003779">
    <property type="component" value="Chromosome"/>
</dbReference>
<protein>
    <submittedName>
        <fullName evidence="2">Uncharacterized protein</fullName>
    </submittedName>
</protein>
<accession>J7KXP1</accession>
<dbReference type="AlphaFoldDB" id="J7KXP1"/>
<organism evidence="2 3">
    <name type="scientific">Nocardiopsis alba (strain ATCC BAA-2165 / BE74)</name>
    <dbReference type="NCBI Taxonomy" id="1205910"/>
    <lineage>
        <taxon>Bacteria</taxon>
        <taxon>Bacillati</taxon>
        <taxon>Actinomycetota</taxon>
        <taxon>Actinomycetes</taxon>
        <taxon>Streptosporangiales</taxon>
        <taxon>Nocardiopsidaceae</taxon>
        <taxon>Nocardiopsis</taxon>
    </lineage>
</organism>
<gene>
    <name evidence="2" type="ordered locus">B005_5141</name>
</gene>
<sequence>MDHVRFASPFATSACGTPCAHSFEGDRTGGGVSMVEGRGRLSSVPFG</sequence>
<proteinExistence type="predicted"/>